<dbReference type="Proteomes" id="UP001374579">
    <property type="component" value="Unassembled WGS sequence"/>
</dbReference>
<dbReference type="InterPro" id="IPR013057">
    <property type="entry name" value="AA_transpt_TM"/>
</dbReference>
<feature type="domain" description="Amino acid transporter transmembrane" evidence="9">
    <location>
        <begin position="18"/>
        <end position="437"/>
    </location>
</feature>
<evidence type="ECO:0000256" key="6">
    <source>
        <dbReference type="ARBA" id="ARBA00038166"/>
    </source>
</evidence>
<keyword evidence="2 8" id="KW-0812">Transmembrane</keyword>
<dbReference type="PANTHER" id="PTHR16189">
    <property type="entry name" value="TRANSMEMBRANE PROTEIN 104-RELATED"/>
    <property type="match status" value="1"/>
</dbReference>
<name>A0AAN9BU18_9CAEN</name>
<keyword evidence="4 8" id="KW-0472">Membrane</keyword>
<feature type="transmembrane region" description="Helical" evidence="8">
    <location>
        <begin position="262"/>
        <end position="282"/>
    </location>
</feature>
<keyword evidence="3 8" id="KW-1133">Transmembrane helix</keyword>
<dbReference type="GO" id="GO:0016020">
    <property type="term" value="C:membrane"/>
    <property type="evidence" value="ECO:0007669"/>
    <property type="project" value="UniProtKB-SubCell"/>
</dbReference>
<organism evidence="10 11">
    <name type="scientific">Littorina saxatilis</name>
    <dbReference type="NCBI Taxonomy" id="31220"/>
    <lineage>
        <taxon>Eukaryota</taxon>
        <taxon>Metazoa</taxon>
        <taxon>Spiralia</taxon>
        <taxon>Lophotrochozoa</taxon>
        <taxon>Mollusca</taxon>
        <taxon>Gastropoda</taxon>
        <taxon>Caenogastropoda</taxon>
        <taxon>Littorinimorpha</taxon>
        <taxon>Littorinoidea</taxon>
        <taxon>Littorinidae</taxon>
        <taxon>Littorina</taxon>
    </lineage>
</organism>
<keyword evidence="5" id="KW-0325">Glycoprotein</keyword>
<evidence type="ECO:0000256" key="2">
    <source>
        <dbReference type="ARBA" id="ARBA00022692"/>
    </source>
</evidence>
<dbReference type="Pfam" id="PF01490">
    <property type="entry name" value="Aa_trans"/>
    <property type="match status" value="1"/>
</dbReference>
<evidence type="ECO:0000256" key="4">
    <source>
        <dbReference type="ARBA" id="ARBA00023136"/>
    </source>
</evidence>
<feature type="region of interest" description="Disordered" evidence="7">
    <location>
        <begin position="86"/>
        <end position="110"/>
    </location>
</feature>
<comment type="caution">
    <text evidence="10">The sequence shown here is derived from an EMBL/GenBank/DDBJ whole genome shotgun (WGS) entry which is preliminary data.</text>
</comment>
<evidence type="ECO:0000256" key="7">
    <source>
        <dbReference type="SAM" id="MobiDB-lite"/>
    </source>
</evidence>
<evidence type="ECO:0000256" key="8">
    <source>
        <dbReference type="SAM" id="Phobius"/>
    </source>
</evidence>
<comment type="similarity">
    <text evidence="6">Belongs to the TMEM104 family.</text>
</comment>
<feature type="transmembrane region" description="Helical" evidence="8">
    <location>
        <begin position="21"/>
        <end position="41"/>
    </location>
</feature>
<evidence type="ECO:0000259" key="9">
    <source>
        <dbReference type="Pfam" id="PF01490"/>
    </source>
</evidence>
<feature type="transmembrane region" description="Helical" evidence="8">
    <location>
        <begin position="231"/>
        <end position="250"/>
    </location>
</feature>
<dbReference type="EMBL" id="JBAMIC010000002">
    <property type="protein sequence ID" value="KAK7111396.1"/>
    <property type="molecule type" value="Genomic_DNA"/>
</dbReference>
<feature type="transmembrane region" description="Helical" evidence="8">
    <location>
        <begin position="303"/>
        <end position="322"/>
    </location>
</feature>
<feature type="transmembrane region" description="Helical" evidence="8">
    <location>
        <begin position="47"/>
        <end position="65"/>
    </location>
</feature>
<dbReference type="PANTHER" id="PTHR16189:SF0">
    <property type="entry name" value="TRANSMEMBRANE PROTEIN 104"/>
    <property type="match status" value="1"/>
</dbReference>
<evidence type="ECO:0000256" key="5">
    <source>
        <dbReference type="ARBA" id="ARBA00023180"/>
    </source>
</evidence>
<evidence type="ECO:0000256" key="3">
    <source>
        <dbReference type="ARBA" id="ARBA00022989"/>
    </source>
</evidence>
<feature type="transmembrane region" description="Helical" evidence="8">
    <location>
        <begin position="350"/>
        <end position="371"/>
    </location>
</feature>
<evidence type="ECO:0000313" key="10">
    <source>
        <dbReference type="EMBL" id="KAK7111396.1"/>
    </source>
</evidence>
<dbReference type="AlphaFoldDB" id="A0AAN9BU18"/>
<evidence type="ECO:0000313" key="11">
    <source>
        <dbReference type="Proteomes" id="UP001374579"/>
    </source>
</evidence>
<feature type="transmembrane region" description="Helical" evidence="8">
    <location>
        <begin position="391"/>
        <end position="407"/>
    </location>
</feature>
<comment type="subcellular location">
    <subcellularLocation>
        <location evidence="1">Membrane</location>
        <topology evidence="1">Multi-pass membrane protein</topology>
    </subcellularLocation>
</comment>
<feature type="transmembrane region" description="Helical" evidence="8">
    <location>
        <begin position="463"/>
        <end position="485"/>
    </location>
</feature>
<reference evidence="10 11" key="1">
    <citation type="submission" date="2024-02" db="EMBL/GenBank/DDBJ databases">
        <title>Chromosome-scale genome assembly of the rough periwinkle Littorina saxatilis.</title>
        <authorList>
            <person name="De Jode A."/>
            <person name="Faria R."/>
            <person name="Formenti G."/>
            <person name="Sims Y."/>
            <person name="Smith T.P."/>
            <person name="Tracey A."/>
            <person name="Wood J.M.D."/>
            <person name="Zagrodzka Z.B."/>
            <person name="Johannesson K."/>
            <person name="Butlin R.K."/>
            <person name="Leder E.H."/>
        </authorList>
    </citation>
    <scope>NUCLEOTIDE SEQUENCE [LARGE SCALE GENOMIC DNA]</scope>
    <source>
        <strain evidence="10">Snail1</strain>
        <tissue evidence="10">Muscle</tissue>
    </source>
</reference>
<gene>
    <name evidence="10" type="ORF">V1264_011033</name>
</gene>
<feature type="transmembrane region" description="Helical" evidence="8">
    <location>
        <begin position="413"/>
        <end position="438"/>
    </location>
</feature>
<protein>
    <recommendedName>
        <fullName evidence="9">Amino acid transporter transmembrane domain-containing protein</fullName>
    </recommendedName>
</protein>
<accession>A0AAN9BU18</accession>
<keyword evidence="11" id="KW-1185">Reference proteome</keyword>
<feature type="transmembrane region" description="Helical" evidence="8">
    <location>
        <begin position="130"/>
        <end position="149"/>
    </location>
</feature>
<dbReference type="Gene3D" id="1.20.1740.10">
    <property type="entry name" value="Amino acid/polyamine transporter I"/>
    <property type="match status" value="1"/>
</dbReference>
<evidence type="ECO:0000256" key="1">
    <source>
        <dbReference type="ARBA" id="ARBA00004141"/>
    </source>
</evidence>
<sequence>MAEEPVVIELTDSGVQFSTTVGLIYVFNLIVGTGALTMPAAFHSAGWLVSLVTIIVLAFTSYVTVTFMTEAMGIANAALRAEQQGQPEEYRNVSPGTVSESSPLLQDKAGHEDSFEITHRVEMGKMAKLFFNKAGISLFNLCIIVYLYGDLSIYAVAVPKSLRDVACTYSGSGTNNSCNQTVGDKDPCWEGVDLNRDNAYRIFVAVFICLLGPFVFFNVQKTKYLQIVTTIARWLAFGLMITLTVIKLAQGKGQGKPLVGDVSGIPNLFGVCVYSFMCHHSLPSLVTPIRNKSRLNSVLGGDYVLILVFYAILSFTGVFTFAKVEDLYTLNFQPNECGRQAITHVKFFEYFLALFPVFTLSTNFPIIAITLRNNLQALLARPHYSQFVNRYLIALLGIVPPTIVAIITNQVDFLVGITGSYAGTAIQYVIPACLVLLGRRRVPELQARLGGEQLHCSPFRHKAWVYGVLVWSGLCVIFVTVNHIITRS</sequence>
<feature type="transmembrane region" description="Helical" evidence="8">
    <location>
        <begin position="199"/>
        <end position="219"/>
    </location>
</feature>
<proteinExistence type="inferred from homology"/>
<feature type="compositionally biased region" description="Polar residues" evidence="7">
    <location>
        <begin position="94"/>
        <end position="104"/>
    </location>
</feature>